<dbReference type="Pfam" id="PF00088">
    <property type="entry name" value="Trefoil"/>
    <property type="match status" value="1"/>
</dbReference>
<dbReference type="InterPro" id="IPR044913">
    <property type="entry name" value="P_trefoil_dom_sf"/>
</dbReference>
<dbReference type="FunFam" id="2.60.40.1760:FF:000001">
    <property type="entry name" value="Maltase-glucoamylase, intestinal"/>
    <property type="match status" value="1"/>
</dbReference>
<dbReference type="Proteomes" id="UP000472265">
    <property type="component" value="Chromosome 1"/>
</dbReference>
<dbReference type="GO" id="GO:0004558">
    <property type="term" value="F:alpha-1,4-glucosidase activity"/>
    <property type="evidence" value="ECO:0007669"/>
    <property type="project" value="TreeGrafter"/>
</dbReference>
<keyword evidence="4" id="KW-0472">Membrane</keyword>
<evidence type="ECO:0000256" key="10">
    <source>
        <dbReference type="SAM" id="MobiDB-lite"/>
    </source>
</evidence>
<dbReference type="InterPro" id="IPR000322">
    <property type="entry name" value="Glyco_hydro_31_TIM"/>
</dbReference>
<dbReference type="AlphaFoldDB" id="A0A671TL98"/>
<dbReference type="GO" id="GO:0030246">
    <property type="term" value="F:carbohydrate binding"/>
    <property type="evidence" value="ECO:0007669"/>
    <property type="project" value="InterPro"/>
</dbReference>
<comment type="caution">
    <text evidence="8">Lacks conserved residue(s) required for the propagation of feature annotation.</text>
</comment>
<dbReference type="Pfam" id="PF13802">
    <property type="entry name" value="Gal_mutarotas_2"/>
    <property type="match status" value="1"/>
</dbReference>
<dbReference type="InterPro" id="IPR011013">
    <property type="entry name" value="Gal_mutarotase_sf_dom"/>
</dbReference>
<dbReference type="InterPro" id="IPR048395">
    <property type="entry name" value="Glyco_hydro_31_C"/>
</dbReference>
<reference evidence="12" key="3">
    <citation type="submission" date="2025-09" db="UniProtKB">
        <authorList>
            <consortium name="Ensembl"/>
        </authorList>
    </citation>
    <scope>IDENTIFICATION</scope>
</reference>
<dbReference type="CDD" id="cd14752">
    <property type="entry name" value="GH31_N"/>
    <property type="match status" value="1"/>
</dbReference>
<evidence type="ECO:0000313" key="12">
    <source>
        <dbReference type="Ensembl" id="ENSSAUP00010002136.1"/>
    </source>
</evidence>
<dbReference type="Pfam" id="PF01055">
    <property type="entry name" value="Glyco_hydro_31_2nd"/>
    <property type="match status" value="1"/>
</dbReference>
<organism evidence="12 13">
    <name type="scientific">Sparus aurata</name>
    <name type="common">Gilthead sea bream</name>
    <dbReference type="NCBI Taxonomy" id="8175"/>
    <lineage>
        <taxon>Eukaryota</taxon>
        <taxon>Metazoa</taxon>
        <taxon>Chordata</taxon>
        <taxon>Craniata</taxon>
        <taxon>Vertebrata</taxon>
        <taxon>Euteleostomi</taxon>
        <taxon>Actinopterygii</taxon>
        <taxon>Neopterygii</taxon>
        <taxon>Teleostei</taxon>
        <taxon>Neoteleostei</taxon>
        <taxon>Acanthomorphata</taxon>
        <taxon>Eupercaria</taxon>
        <taxon>Spariformes</taxon>
        <taxon>Sparidae</taxon>
        <taxon>Sparus</taxon>
    </lineage>
</organism>
<dbReference type="PANTHER" id="PTHR22762:SF104">
    <property type="entry name" value="P-TYPE DOMAIN-CONTAINING PROTEIN"/>
    <property type="match status" value="1"/>
</dbReference>
<dbReference type="SUPFAM" id="SSF51445">
    <property type="entry name" value="(Trans)glycosidases"/>
    <property type="match status" value="1"/>
</dbReference>
<evidence type="ECO:0000256" key="3">
    <source>
        <dbReference type="ARBA" id="ARBA00022801"/>
    </source>
</evidence>
<dbReference type="SUPFAM" id="SSF51011">
    <property type="entry name" value="Glycosyl hydrolase domain"/>
    <property type="match status" value="1"/>
</dbReference>
<keyword evidence="3 9" id="KW-0378">Hydrolase</keyword>
<dbReference type="Gene3D" id="2.60.40.1180">
    <property type="entry name" value="Golgi alpha-mannosidase II"/>
    <property type="match status" value="2"/>
</dbReference>
<dbReference type="SUPFAM" id="SSF74650">
    <property type="entry name" value="Galactose mutarotase-like"/>
    <property type="match status" value="1"/>
</dbReference>
<evidence type="ECO:0000256" key="6">
    <source>
        <dbReference type="ARBA" id="ARBA00023180"/>
    </source>
</evidence>
<keyword evidence="5" id="KW-1015">Disulfide bond</keyword>
<evidence type="ECO:0000256" key="4">
    <source>
        <dbReference type="ARBA" id="ARBA00023136"/>
    </source>
</evidence>
<dbReference type="CDD" id="cd00111">
    <property type="entry name" value="Trefoil"/>
    <property type="match status" value="1"/>
</dbReference>
<dbReference type="Ensembl" id="ENSSAUT00010002235.1">
    <property type="protein sequence ID" value="ENSSAUP00010002136.1"/>
    <property type="gene ID" value="ENSSAUG00010000474.1"/>
</dbReference>
<evidence type="ECO:0000256" key="1">
    <source>
        <dbReference type="ARBA" id="ARBA00004370"/>
    </source>
</evidence>
<sequence>FHCAELCSAVSLCVPSKEQPHRPPPPATAQMPDTGAKTGLNDTAATAARREACSLIPEAWRFDCYPERGVVVTKELCEARNCCFMRASSPSSSAARPSGRNGIPWCFYPPDFPSYSLVSINDTSVGQKATLVREVKTYYPADILTLEAEIRQETDTRLRVRITDPSNSRFEVPISVPNATKKAESPDYIVEISKQPFGLVVKRRSTGAVLLNTTVAPLFYADQFLQISTSLPSQFIYGLGEHRSSFLHDVHWNTLTMWARDVPPTEQTNLYGAHPFYLAMEDGGNAHGFFLLNSNAMDVILQPAPALTWRTIGGILDFYVFLGPDPASVIQQYVEVIGYPAMPIYWALGYHLCRWGYNSSDSTWETVKSMRNYGIPQDVQWNDIDYMEHFLDFTFDSAKFATLPDLVKDLHAHDQRYVMILDPGISSSQPEGSYWPFDEGLRRDIFIKDAEGKTLIGTVWPGLTAYPDFSNDVTHEWWYDNLKRFHDKVPFDGVWIDMNEPSNFLDGSTEGCPSNSLENPPYTPGILGGLLRAKTVCATAQQKLSIHYNVHSLYGLMEAKASRIVAKKPFVISRSTFPSQGMYSGHWLGDNRSQWKDLYTSIAGILTFNLLGIPLVGADICGFSEEPQEELCVRWTQLGAFYPFTRNHNTINMRPQDPTAFSPLARTAMKQALLLRYSLFPLLYTLFHHAHVHGHTVARPIMFEFPKDIKTYGIDKQFLWGKSLLVTPVLDPGMDYVEGYFPEGLWYDYYTVRPTGEAVRSKGEELRLDAPLDKINLHLREGSVTPTQAPNLTLWVSSGQPLHLVSALSDDGSASGDLFWDDGESIDTYENNQYAYIVFNVSQATYITVETAAFYGVKQKPSRVLVNSQDATFTYRANQVRRLQIKW</sequence>
<evidence type="ECO:0000256" key="5">
    <source>
        <dbReference type="ARBA" id="ARBA00023157"/>
    </source>
</evidence>
<comment type="similarity">
    <text evidence="2 9">Belongs to the glycosyl hydrolase 31 family.</text>
</comment>
<dbReference type="InterPro" id="IPR000519">
    <property type="entry name" value="P_trefoil_dom"/>
</dbReference>
<dbReference type="PROSITE" id="PS00129">
    <property type="entry name" value="GLYCOSYL_HYDROL_F31_1"/>
    <property type="match status" value="1"/>
</dbReference>
<evidence type="ECO:0000256" key="7">
    <source>
        <dbReference type="ARBA" id="ARBA00023295"/>
    </source>
</evidence>
<comment type="subcellular location">
    <subcellularLocation>
        <location evidence="1">Membrane</location>
    </subcellularLocation>
</comment>
<keyword evidence="6" id="KW-0325">Glycoprotein</keyword>
<dbReference type="GO" id="GO:0005975">
    <property type="term" value="P:carbohydrate metabolic process"/>
    <property type="evidence" value="ECO:0007669"/>
    <property type="project" value="InterPro"/>
</dbReference>
<dbReference type="InterPro" id="IPR030458">
    <property type="entry name" value="Glyco_hydro_31_AS"/>
</dbReference>
<dbReference type="Gene3D" id="3.20.20.80">
    <property type="entry name" value="Glycosidases"/>
    <property type="match status" value="1"/>
</dbReference>
<dbReference type="InterPro" id="IPR017853">
    <property type="entry name" value="GH"/>
</dbReference>
<feature type="domain" description="P-type" evidence="11">
    <location>
        <begin position="51"/>
        <end position="110"/>
    </location>
</feature>
<gene>
    <name evidence="12" type="primary">gaa2</name>
</gene>
<evidence type="ECO:0000259" key="11">
    <source>
        <dbReference type="PROSITE" id="PS51448"/>
    </source>
</evidence>
<dbReference type="InterPro" id="IPR025887">
    <property type="entry name" value="Glyco_hydro_31_N_dom"/>
</dbReference>
<dbReference type="PROSITE" id="PS00707">
    <property type="entry name" value="GLYCOSYL_HYDROL_F31_2"/>
    <property type="match status" value="1"/>
</dbReference>
<evidence type="ECO:0000256" key="9">
    <source>
        <dbReference type="RuleBase" id="RU361185"/>
    </source>
</evidence>
<dbReference type="InterPro" id="IPR013780">
    <property type="entry name" value="Glyco_hydro_b"/>
</dbReference>
<dbReference type="GeneTree" id="ENSGT00940000164305"/>
<evidence type="ECO:0000256" key="8">
    <source>
        <dbReference type="PROSITE-ProRule" id="PRU00779"/>
    </source>
</evidence>
<dbReference type="Gene3D" id="2.60.40.1760">
    <property type="entry name" value="glycosyl hydrolase (family 31)"/>
    <property type="match status" value="1"/>
</dbReference>
<keyword evidence="7 9" id="KW-0326">Glycosidase</keyword>
<dbReference type="PANTHER" id="PTHR22762">
    <property type="entry name" value="ALPHA-GLUCOSIDASE"/>
    <property type="match status" value="1"/>
</dbReference>
<accession>A0A671TL98</accession>
<dbReference type="CDD" id="cd06602">
    <property type="entry name" value="GH31_MGAM_SI_GAA"/>
    <property type="match status" value="1"/>
</dbReference>
<dbReference type="InterPro" id="IPR030459">
    <property type="entry name" value="Glyco_hydro_31_CS"/>
</dbReference>
<dbReference type="PROSITE" id="PS51448">
    <property type="entry name" value="P_TREFOIL_2"/>
    <property type="match status" value="1"/>
</dbReference>
<dbReference type="FunFam" id="2.60.40.1180:FF:000001">
    <property type="entry name" value="Maltase-glucoamylase, intestinal"/>
    <property type="match status" value="1"/>
</dbReference>
<proteinExistence type="inferred from homology"/>
<evidence type="ECO:0000313" key="13">
    <source>
        <dbReference type="Proteomes" id="UP000472265"/>
    </source>
</evidence>
<dbReference type="SMART" id="SM00018">
    <property type="entry name" value="PD"/>
    <property type="match status" value="1"/>
</dbReference>
<feature type="region of interest" description="Disordered" evidence="10">
    <location>
        <begin position="15"/>
        <end position="40"/>
    </location>
</feature>
<reference evidence="12" key="2">
    <citation type="submission" date="2025-08" db="UniProtKB">
        <authorList>
            <consortium name="Ensembl"/>
        </authorList>
    </citation>
    <scope>IDENTIFICATION</scope>
</reference>
<name>A0A671TL98_SPAAU</name>
<dbReference type="SUPFAM" id="SSF57492">
    <property type="entry name" value="Trefoil"/>
    <property type="match status" value="1"/>
</dbReference>
<protein>
    <submittedName>
        <fullName evidence="12">Alpha glucosidase 2</fullName>
    </submittedName>
</protein>
<dbReference type="GO" id="GO:0016020">
    <property type="term" value="C:membrane"/>
    <property type="evidence" value="ECO:0007669"/>
    <property type="project" value="UniProtKB-SubCell"/>
</dbReference>
<reference evidence="12" key="1">
    <citation type="submission" date="2021-04" db="EMBL/GenBank/DDBJ databases">
        <authorList>
            <consortium name="Wellcome Sanger Institute Data Sharing"/>
        </authorList>
    </citation>
    <scope>NUCLEOTIDE SEQUENCE [LARGE SCALE GENOMIC DNA]</scope>
</reference>
<dbReference type="Pfam" id="PF21365">
    <property type="entry name" value="Glyco_hydro_31_3rd"/>
    <property type="match status" value="1"/>
</dbReference>
<keyword evidence="13" id="KW-1185">Reference proteome</keyword>
<dbReference type="Gene3D" id="4.10.110.10">
    <property type="entry name" value="Spasmolytic Protein, domain 1"/>
    <property type="match status" value="1"/>
</dbReference>
<evidence type="ECO:0000256" key="2">
    <source>
        <dbReference type="ARBA" id="ARBA00007806"/>
    </source>
</evidence>